<gene>
    <name evidence="1" type="ORF">BN52_05385</name>
    <name evidence="2" type="ORF">FC38_GL000869</name>
</gene>
<dbReference type="RefSeq" id="WP_008473803.1">
    <property type="nucleotide sequence ID" value="NZ_AYZO01000024.1"/>
</dbReference>
<dbReference type="Proteomes" id="UP000009326">
    <property type="component" value="Unassembled WGS sequence"/>
</dbReference>
<accession>I7K1N2</accession>
<dbReference type="AlphaFoldDB" id="I7K1N2"/>
<comment type="caution">
    <text evidence="1">The sequence shown here is derived from an EMBL/GenBank/DDBJ whole genome shotgun (WGS) entry which is preliminary data.</text>
</comment>
<evidence type="ECO:0000313" key="1">
    <source>
        <dbReference type="EMBL" id="CCI87545.1"/>
    </source>
</evidence>
<dbReference type="PATRIC" id="fig|1423751.3.peg.899"/>
<name>I7K1N2_9LACO</name>
<keyword evidence="4" id="KW-1185">Reference proteome</keyword>
<reference evidence="2 4" key="2">
    <citation type="journal article" date="2015" name="Genome Announc.">
        <title>Expanding the biotechnology potential of lactobacilli through comparative genomics of 213 strains and associated genera.</title>
        <authorList>
            <person name="Sun Z."/>
            <person name="Harris H.M."/>
            <person name="McCann A."/>
            <person name="Guo C."/>
            <person name="Argimon S."/>
            <person name="Zhang W."/>
            <person name="Yang X."/>
            <person name="Jeffery I.B."/>
            <person name="Cooney J.C."/>
            <person name="Kagawa T.F."/>
            <person name="Liu W."/>
            <person name="Song Y."/>
            <person name="Salvetti E."/>
            <person name="Wrobel A."/>
            <person name="Rasinkangas P."/>
            <person name="Parkhill J."/>
            <person name="Rea M.C."/>
            <person name="O'Sullivan O."/>
            <person name="Ritari J."/>
            <person name="Douillard F.P."/>
            <person name="Paul Ross R."/>
            <person name="Yang R."/>
            <person name="Briner A.E."/>
            <person name="Felis G.E."/>
            <person name="de Vos W.M."/>
            <person name="Barrangou R."/>
            <person name="Klaenhammer T.R."/>
            <person name="Caufield P.W."/>
            <person name="Cui Y."/>
            <person name="Zhang H."/>
            <person name="O'Toole P.W."/>
        </authorList>
    </citation>
    <scope>NUCLEOTIDE SEQUENCE [LARGE SCALE GENOMIC DNA]</scope>
    <source>
        <strain evidence="2 4">DSM 23908</strain>
    </source>
</reference>
<sequence>MKKIIAAVVVALLLIGGGVFYYQNQQTVPNYLVNSRLETAQNPNDNKLGGYYRLLFTKNKATLVVFSNAVKTKSSNKVDQKLFQAVAGNKSIATVGRNADLGRVHVTKDNNKLVVKSKKLTLTFTINDNAYYTDDGTMWLVAK</sequence>
<evidence type="ECO:0000313" key="3">
    <source>
        <dbReference type="Proteomes" id="UP000009326"/>
    </source>
</evidence>
<reference evidence="1 3" key="1">
    <citation type="submission" date="2012-06" db="EMBL/GenBank/DDBJ databases">
        <title>Draft genome sequence of Lactobacillus gigeriorum CRBIP 24.85T, isolated from chicken crop.</title>
        <authorList>
            <person name="Cousin S."/>
            <person name="Ma L."/>
            <person name="Creno S."/>
            <person name="Clermont D."/>
            <person name="Loux V."/>
            <person name="Bizet C."/>
            <person name="Bouchier C."/>
        </authorList>
    </citation>
    <scope>NUCLEOTIDE SEQUENCE [LARGE SCALE GENOMIC DNA]</scope>
    <source>
        <strain evidence="3">CRBIP 24.85T</strain>
        <strain evidence="1">Type strain: CRBIP 24.85</strain>
    </source>
</reference>
<dbReference type="OrthoDB" id="10011882at2"/>
<dbReference type="EMBL" id="CAKC01000075">
    <property type="protein sequence ID" value="CCI87545.1"/>
    <property type="molecule type" value="Genomic_DNA"/>
</dbReference>
<evidence type="ECO:0000313" key="4">
    <source>
        <dbReference type="Proteomes" id="UP000051521"/>
    </source>
</evidence>
<proteinExistence type="predicted"/>
<protein>
    <submittedName>
        <fullName evidence="1">Uncharacterized protein</fullName>
    </submittedName>
</protein>
<evidence type="ECO:0000313" key="2">
    <source>
        <dbReference type="EMBL" id="KRN11188.1"/>
    </source>
</evidence>
<dbReference type="Proteomes" id="UP000051521">
    <property type="component" value="Unassembled WGS sequence"/>
</dbReference>
<organism evidence="1 3">
    <name type="scientific">Lactobacillus gigeriorum DSM 23908 = CRBIP 24.85</name>
    <dbReference type="NCBI Taxonomy" id="1423751"/>
    <lineage>
        <taxon>Bacteria</taxon>
        <taxon>Bacillati</taxon>
        <taxon>Bacillota</taxon>
        <taxon>Bacilli</taxon>
        <taxon>Lactobacillales</taxon>
        <taxon>Lactobacillaceae</taxon>
        <taxon>Lactobacillus</taxon>
    </lineage>
</organism>
<dbReference type="EMBL" id="AYZO01000024">
    <property type="protein sequence ID" value="KRN11188.1"/>
    <property type="molecule type" value="Genomic_DNA"/>
</dbReference>